<organism evidence="17">
    <name type="scientific">Eremomyces bilateralis CBS 781.70</name>
    <dbReference type="NCBI Taxonomy" id="1392243"/>
    <lineage>
        <taxon>Eukaryota</taxon>
        <taxon>Fungi</taxon>
        <taxon>Dikarya</taxon>
        <taxon>Ascomycota</taxon>
        <taxon>Pezizomycotina</taxon>
        <taxon>Dothideomycetes</taxon>
        <taxon>Dothideomycetes incertae sedis</taxon>
        <taxon>Eremomycetales</taxon>
        <taxon>Eremomycetaceae</taxon>
        <taxon>Eremomyces</taxon>
    </lineage>
</organism>
<keyword evidence="5 15" id="KW-0808">Transferase</keyword>
<reference evidence="19" key="2">
    <citation type="submission" date="2020-04" db="EMBL/GenBank/DDBJ databases">
        <authorList>
            <consortium name="NCBI Genome Project"/>
        </authorList>
    </citation>
    <scope>NUCLEOTIDE SEQUENCE</scope>
    <source>
        <strain evidence="19">CBS 781.70</strain>
    </source>
</reference>
<evidence type="ECO:0000256" key="11">
    <source>
        <dbReference type="ARBA" id="ARBA00023098"/>
    </source>
</evidence>
<dbReference type="Proteomes" id="UP000504638">
    <property type="component" value="Unplaced"/>
</dbReference>
<evidence type="ECO:0000256" key="15">
    <source>
        <dbReference type="PIRNR" id="PIRNR017288"/>
    </source>
</evidence>
<evidence type="ECO:0000256" key="6">
    <source>
        <dbReference type="ARBA" id="ARBA00022741"/>
    </source>
</evidence>
<dbReference type="Gene3D" id="3.30.230.10">
    <property type="match status" value="1"/>
</dbReference>
<dbReference type="SUPFAM" id="SSF54211">
    <property type="entry name" value="Ribosomal protein S5 domain 2-like"/>
    <property type="match status" value="1"/>
</dbReference>
<keyword evidence="4 15" id="KW-0444">Lipid biosynthesis</keyword>
<dbReference type="GO" id="GO:0010142">
    <property type="term" value="P:farnesyl diphosphate biosynthetic process, mevalonate pathway"/>
    <property type="evidence" value="ECO:0007669"/>
    <property type="project" value="TreeGrafter"/>
</dbReference>
<dbReference type="RefSeq" id="XP_033535845.1">
    <property type="nucleotide sequence ID" value="XM_033674816.1"/>
</dbReference>
<dbReference type="InterPro" id="IPR020568">
    <property type="entry name" value="Ribosomal_Su5_D2-typ_SF"/>
</dbReference>
<dbReference type="GO" id="GO:0004631">
    <property type="term" value="F:phosphomevalonate kinase activity"/>
    <property type="evidence" value="ECO:0007669"/>
    <property type="project" value="UniProtKB-UniRule"/>
</dbReference>
<keyword evidence="12" id="KW-1207">Sterol metabolism</keyword>
<evidence type="ECO:0000256" key="3">
    <source>
        <dbReference type="ARBA" id="ARBA00012958"/>
    </source>
</evidence>
<dbReference type="AlphaFoldDB" id="A0A6G1G855"/>
<dbReference type="InterPro" id="IPR036554">
    <property type="entry name" value="GHMP_kinase_C_sf"/>
</dbReference>
<keyword evidence="13 15" id="KW-0753">Steroid metabolism</keyword>
<dbReference type="InterPro" id="IPR016005">
    <property type="entry name" value="Erg8"/>
</dbReference>
<dbReference type="OrthoDB" id="10262935at2759"/>
<evidence type="ECO:0000256" key="12">
    <source>
        <dbReference type="ARBA" id="ARBA00023166"/>
    </source>
</evidence>
<proteinExistence type="inferred from homology"/>
<dbReference type="GO" id="GO:0019287">
    <property type="term" value="P:isopentenyl diphosphate biosynthetic process, mevalonate pathway"/>
    <property type="evidence" value="ECO:0007669"/>
    <property type="project" value="UniProtKB-UniRule"/>
</dbReference>
<dbReference type="EC" id="2.7.4.2" evidence="3 15"/>
<evidence type="ECO:0000313" key="17">
    <source>
        <dbReference type="EMBL" id="KAF1814214.1"/>
    </source>
</evidence>
<comment type="catalytic activity">
    <reaction evidence="14">
        <text>(R)-5-phosphomevalonate + ATP = (R)-5-diphosphomevalonate + ADP</text>
        <dbReference type="Rhea" id="RHEA:16341"/>
        <dbReference type="ChEBI" id="CHEBI:30616"/>
        <dbReference type="ChEBI" id="CHEBI:57557"/>
        <dbReference type="ChEBI" id="CHEBI:58146"/>
        <dbReference type="ChEBI" id="CHEBI:456216"/>
        <dbReference type="EC" id="2.7.4.2"/>
    </reaction>
    <physiologicalReaction direction="left-to-right" evidence="14">
        <dbReference type="Rhea" id="RHEA:16342"/>
    </physiologicalReaction>
</comment>
<comment type="similarity">
    <text evidence="2 15">Belongs to the GHMP kinase family. Mevalonate kinase subfamily.</text>
</comment>
<dbReference type="GO" id="GO:0006696">
    <property type="term" value="P:ergosterol biosynthetic process"/>
    <property type="evidence" value="ECO:0007669"/>
    <property type="project" value="TreeGrafter"/>
</dbReference>
<dbReference type="InterPro" id="IPR035102">
    <property type="entry name" value="Phosphomevalonate_kinase"/>
</dbReference>
<name>A0A6G1G855_9PEZI</name>
<dbReference type="PANTHER" id="PTHR31814:SF2">
    <property type="entry name" value="PHOSPHOMEVALONATE KINASE"/>
    <property type="match status" value="1"/>
</dbReference>
<dbReference type="PANTHER" id="PTHR31814">
    <property type="match status" value="1"/>
</dbReference>
<evidence type="ECO:0000256" key="10">
    <source>
        <dbReference type="ARBA" id="ARBA00023011"/>
    </source>
</evidence>
<evidence type="ECO:0000256" key="7">
    <source>
        <dbReference type="ARBA" id="ARBA00022777"/>
    </source>
</evidence>
<evidence type="ECO:0000256" key="2">
    <source>
        <dbReference type="ARBA" id="ARBA00006495"/>
    </source>
</evidence>
<dbReference type="PIRSF" id="PIRSF017288">
    <property type="entry name" value="PMK_GHMP_euk"/>
    <property type="match status" value="1"/>
</dbReference>
<reference evidence="17 19" key="1">
    <citation type="submission" date="2020-01" db="EMBL/GenBank/DDBJ databases">
        <authorList>
            <consortium name="DOE Joint Genome Institute"/>
            <person name="Haridas S."/>
            <person name="Albert R."/>
            <person name="Binder M."/>
            <person name="Bloem J."/>
            <person name="Labutti K."/>
            <person name="Salamov A."/>
            <person name="Andreopoulos B."/>
            <person name="Baker S.E."/>
            <person name="Barry K."/>
            <person name="Bills G."/>
            <person name="Bluhm B.H."/>
            <person name="Cannon C."/>
            <person name="Castanera R."/>
            <person name="Culley D.E."/>
            <person name="Daum C."/>
            <person name="Ezra D."/>
            <person name="Gonzalez J.B."/>
            <person name="Henrissat B."/>
            <person name="Kuo A."/>
            <person name="Liang C."/>
            <person name="Lipzen A."/>
            <person name="Lutzoni F."/>
            <person name="Magnuson J."/>
            <person name="Mondo S."/>
            <person name="Nolan M."/>
            <person name="Ohm R."/>
            <person name="Pangilinan J."/>
            <person name="Park H.-J."/>
            <person name="Ramirez L."/>
            <person name="Alfaro M."/>
            <person name="Sun H."/>
            <person name="Tritt A."/>
            <person name="Yoshinaga Y."/>
            <person name="Zwiers L.-H."/>
            <person name="Turgeon B.G."/>
            <person name="Goodwin S.B."/>
            <person name="Spatafora J.W."/>
            <person name="Crous P.W."/>
            <person name="Grigoriev I.V."/>
        </authorList>
    </citation>
    <scope>NUCLEOTIDE SEQUENCE</scope>
    <source>
        <strain evidence="17 19">CBS 781.70</strain>
    </source>
</reference>
<feature type="domain" description="GHMP kinase N-terminal" evidence="16">
    <location>
        <begin position="149"/>
        <end position="215"/>
    </location>
</feature>
<comment type="pathway">
    <text evidence="1 15">Isoprenoid biosynthesis; isopentenyl diphosphate biosynthesis via mevalonate pathway; isopentenyl diphosphate from (R)-mevalonate: step 2/3.</text>
</comment>
<evidence type="ECO:0000256" key="13">
    <source>
        <dbReference type="ARBA" id="ARBA00023221"/>
    </source>
</evidence>
<protein>
    <recommendedName>
        <fullName evidence="3 15">Phosphomevalonate kinase</fullName>
        <ecNumber evidence="3 15">2.7.4.2</ecNumber>
    </recommendedName>
</protein>
<keyword evidence="8" id="KW-0067">ATP-binding</keyword>
<evidence type="ECO:0000313" key="18">
    <source>
        <dbReference type="Proteomes" id="UP000504638"/>
    </source>
</evidence>
<keyword evidence="6" id="KW-0547">Nucleotide-binding</keyword>
<gene>
    <name evidence="17 19" type="ORF">P152DRAFT_264177</name>
</gene>
<accession>A0A6G1G855</accession>
<evidence type="ECO:0000256" key="9">
    <source>
        <dbReference type="ARBA" id="ARBA00022955"/>
    </source>
</evidence>
<evidence type="ECO:0000256" key="8">
    <source>
        <dbReference type="ARBA" id="ARBA00022840"/>
    </source>
</evidence>
<evidence type="ECO:0000256" key="5">
    <source>
        <dbReference type="ARBA" id="ARBA00022679"/>
    </source>
</evidence>
<evidence type="ECO:0000256" key="4">
    <source>
        <dbReference type="ARBA" id="ARBA00022516"/>
    </source>
</evidence>
<evidence type="ECO:0000313" key="19">
    <source>
        <dbReference type="RefSeq" id="XP_033535845.1"/>
    </source>
</evidence>
<dbReference type="Gene3D" id="3.30.70.890">
    <property type="entry name" value="GHMP kinase, C-terminal domain"/>
    <property type="match status" value="1"/>
</dbReference>
<dbReference type="GO" id="GO:0005524">
    <property type="term" value="F:ATP binding"/>
    <property type="evidence" value="ECO:0007669"/>
    <property type="project" value="UniProtKB-UniRule"/>
</dbReference>
<keyword evidence="9 15" id="KW-0752">Steroid biosynthesis</keyword>
<evidence type="ECO:0000256" key="14">
    <source>
        <dbReference type="ARBA" id="ARBA00029326"/>
    </source>
</evidence>
<evidence type="ECO:0000259" key="16">
    <source>
        <dbReference type="Pfam" id="PF00288"/>
    </source>
</evidence>
<reference evidence="19" key="3">
    <citation type="submission" date="2025-04" db="UniProtKB">
        <authorList>
            <consortium name="RefSeq"/>
        </authorList>
    </citation>
    <scope>IDENTIFICATION</scope>
    <source>
        <strain evidence="19">CBS 781.70</strain>
    </source>
</reference>
<dbReference type="GO" id="GO:0005777">
    <property type="term" value="C:peroxisome"/>
    <property type="evidence" value="ECO:0007669"/>
    <property type="project" value="TreeGrafter"/>
</dbReference>
<dbReference type="EMBL" id="ML975153">
    <property type="protein sequence ID" value="KAF1814214.1"/>
    <property type="molecule type" value="Genomic_DNA"/>
</dbReference>
<evidence type="ECO:0000256" key="1">
    <source>
        <dbReference type="ARBA" id="ARBA00005017"/>
    </source>
</evidence>
<keyword evidence="18" id="KW-1185">Reference proteome</keyword>
<dbReference type="InterPro" id="IPR006204">
    <property type="entry name" value="GHMP_kinase_N_dom"/>
</dbReference>
<dbReference type="Pfam" id="PF00288">
    <property type="entry name" value="GHMP_kinases_N"/>
    <property type="match status" value="1"/>
</dbReference>
<dbReference type="UniPathway" id="UPA00057">
    <property type="reaction ID" value="UER00099"/>
</dbReference>
<dbReference type="InterPro" id="IPR014721">
    <property type="entry name" value="Ribsml_uS5_D2-typ_fold_subgr"/>
</dbReference>
<dbReference type="GeneID" id="54415386"/>
<keyword evidence="11 15" id="KW-0443">Lipid metabolism</keyword>
<keyword evidence="7 15" id="KW-0418">Kinase</keyword>
<keyword evidence="10" id="KW-0756">Sterol biosynthesis</keyword>
<sequence length="450" mass="48294">MTAQPTAVSAPGKVLLAGGYLVLDRQYTGLVFGLSARIHVVVRPRASTDGVSEEVVVKSPQFEEAVWEYGYRVREEGGGVTVTQLRAASPNPFVETALSHVLTYLTTLSPSPLPPTSIAILADNDYYSHPSTPSTPRFLHFAVPLPSAHKTGLGSSAALVTAFTAALLTHHLPSSTFDLNSSASRALLHNLAQAAHCAAQGKVGSGFDVAAAVYGSCVYRRFSPDVLSGQGEAGSAGFVARLRTTVEDAEGKWDTEVRKGAVAVPAGLRLVMCDVHGGTQTPGMVRRVLGWRAEHREEADALWGELQQENEALAEELRRLAEGGGERGDGKYRRLTECFAAIRTLTRKMSTAADVPIEPKTQTMLLDACTALDGVVGGVVPGAGGFDAVAVLIEDRPEVLDRLKRLVDGYVFDAETDREQKPGRVKILDVREEMEGVRTEDVAQYQDWLS</sequence>